<proteinExistence type="predicted"/>
<sequence length="118" mass="13089">EHVPVYVVLRTPFIDEDTLKSYLSRLAIHLETYATGVVLPPNAKPDEPGVGHKELLHSETVTDSEEPIVVASDSQSDDDSAAQQYVHVFWKVNVTIGELLAIMLSTPFNAFQLDQERG</sequence>
<gene>
    <name evidence="1" type="ORF">LTS18_010831</name>
</gene>
<feature type="non-terminal residue" evidence="1">
    <location>
        <position position="118"/>
    </location>
</feature>
<name>A0ACC3DKV8_9PEZI</name>
<dbReference type="Proteomes" id="UP001186974">
    <property type="component" value="Unassembled WGS sequence"/>
</dbReference>
<comment type="caution">
    <text evidence="1">The sequence shown here is derived from an EMBL/GenBank/DDBJ whole genome shotgun (WGS) entry which is preliminary data.</text>
</comment>
<reference evidence="1" key="1">
    <citation type="submission" date="2024-09" db="EMBL/GenBank/DDBJ databases">
        <title>Black Yeasts Isolated from many extreme environments.</title>
        <authorList>
            <person name="Coleine C."/>
            <person name="Stajich J.E."/>
            <person name="Selbmann L."/>
        </authorList>
    </citation>
    <scope>NUCLEOTIDE SEQUENCE</scope>
    <source>
        <strain evidence="1">CCFEE 5737</strain>
    </source>
</reference>
<feature type="non-terminal residue" evidence="1">
    <location>
        <position position="1"/>
    </location>
</feature>
<evidence type="ECO:0000313" key="2">
    <source>
        <dbReference type="Proteomes" id="UP001186974"/>
    </source>
</evidence>
<evidence type="ECO:0000313" key="1">
    <source>
        <dbReference type="EMBL" id="KAK3077246.1"/>
    </source>
</evidence>
<protein>
    <submittedName>
        <fullName evidence="1">Uncharacterized protein</fullName>
    </submittedName>
</protein>
<organism evidence="1 2">
    <name type="scientific">Coniosporium uncinatum</name>
    <dbReference type="NCBI Taxonomy" id="93489"/>
    <lineage>
        <taxon>Eukaryota</taxon>
        <taxon>Fungi</taxon>
        <taxon>Dikarya</taxon>
        <taxon>Ascomycota</taxon>
        <taxon>Pezizomycotina</taxon>
        <taxon>Dothideomycetes</taxon>
        <taxon>Dothideomycetes incertae sedis</taxon>
        <taxon>Coniosporium</taxon>
    </lineage>
</organism>
<keyword evidence="2" id="KW-1185">Reference proteome</keyword>
<dbReference type="EMBL" id="JAWDJW010003061">
    <property type="protein sequence ID" value="KAK3077246.1"/>
    <property type="molecule type" value="Genomic_DNA"/>
</dbReference>
<accession>A0ACC3DKV8</accession>